<dbReference type="AlphaFoldDB" id="A0A318Z2D0"/>
<name>A0A318Z2D0_9EURO</name>
<evidence type="ECO:0000313" key="1">
    <source>
        <dbReference type="EMBL" id="PYH40447.1"/>
    </source>
</evidence>
<reference evidence="1 2" key="1">
    <citation type="submission" date="2016-12" db="EMBL/GenBank/DDBJ databases">
        <title>The genomes of Aspergillus section Nigri reveals drivers in fungal speciation.</title>
        <authorList>
            <consortium name="DOE Joint Genome Institute"/>
            <person name="Vesth T.C."/>
            <person name="Nybo J."/>
            <person name="Theobald S."/>
            <person name="Brandl J."/>
            <person name="Frisvad J.C."/>
            <person name="Nielsen K.F."/>
            <person name="Lyhne E.K."/>
            <person name="Kogle M.E."/>
            <person name="Kuo A."/>
            <person name="Riley R."/>
            <person name="Clum A."/>
            <person name="Nolan M."/>
            <person name="Lipzen A."/>
            <person name="Salamov A."/>
            <person name="Henrissat B."/>
            <person name="Wiebenga A."/>
            <person name="De Vries R.P."/>
            <person name="Grigoriev I.V."/>
            <person name="Mortensen U.H."/>
            <person name="Andersen M.R."/>
            <person name="Baker S.E."/>
        </authorList>
    </citation>
    <scope>NUCLEOTIDE SEQUENCE [LARGE SCALE GENOMIC DNA]</scope>
    <source>
        <strain evidence="1 2">JOP 1030-1</strain>
    </source>
</reference>
<dbReference type="EMBL" id="KZ821285">
    <property type="protein sequence ID" value="PYH40447.1"/>
    <property type="molecule type" value="Genomic_DNA"/>
</dbReference>
<dbReference type="Proteomes" id="UP000248349">
    <property type="component" value="Unassembled WGS sequence"/>
</dbReference>
<dbReference type="RefSeq" id="XP_025426429.1">
    <property type="nucleotide sequence ID" value="XM_025571083.1"/>
</dbReference>
<protein>
    <submittedName>
        <fullName evidence="1">Uncharacterized protein</fullName>
    </submittedName>
</protein>
<gene>
    <name evidence="1" type="ORF">BP01DRAFT_211285</name>
</gene>
<accession>A0A318Z2D0</accession>
<sequence>MYGKRNIPYALTCGIECKIACSDSIYDHRVWSRFRSELCQTRFGAVGNPMILGRVVWVAAPRPPQGICVM</sequence>
<keyword evidence="2" id="KW-1185">Reference proteome</keyword>
<organism evidence="1 2">
    <name type="scientific">Aspergillus saccharolyticus JOP 1030-1</name>
    <dbReference type="NCBI Taxonomy" id="1450539"/>
    <lineage>
        <taxon>Eukaryota</taxon>
        <taxon>Fungi</taxon>
        <taxon>Dikarya</taxon>
        <taxon>Ascomycota</taxon>
        <taxon>Pezizomycotina</taxon>
        <taxon>Eurotiomycetes</taxon>
        <taxon>Eurotiomycetidae</taxon>
        <taxon>Eurotiales</taxon>
        <taxon>Aspergillaceae</taxon>
        <taxon>Aspergillus</taxon>
        <taxon>Aspergillus subgen. Circumdati</taxon>
    </lineage>
</organism>
<dbReference type="GeneID" id="37072311"/>
<evidence type="ECO:0000313" key="2">
    <source>
        <dbReference type="Proteomes" id="UP000248349"/>
    </source>
</evidence>
<proteinExistence type="predicted"/>